<keyword evidence="7 11" id="KW-0812">Transmembrane</keyword>
<keyword evidence="4" id="KW-0813">Transport</keyword>
<evidence type="ECO:0000256" key="8">
    <source>
        <dbReference type="ARBA" id="ARBA00022927"/>
    </source>
</evidence>
<dbReference type="InterPro" id="IPR022792">
    <property type="entry name" value="T2SS_protein-GspN"/>
</dbReference>
<evidence type="ECO:0000256" key="5">
    <source>
        <dbReference type="ARBA" id="ARBA00022475"/>
    </source>
</evidence>
<dbReference type="RefSeq" id="WP_133097745.1">
    <property type="nucleotide sequence ID" value="NZ_CP038635.1"/>
</dbReference>
<evidence type="ECO:0000313" key="13">
    <source>
        <dbReference type="Proteomes" id="UP000295294"/>
    </source>
</evidence>
<name>A0A4P7LQB9_9BURK</name>
<comment type="subcellular location">
    <subcellularLocation>
        <location evidence="1">Cell inner membrane</location>
    </subcellularLocation>
</comment>
<feature type="transmembrane region" description="Helical" evidence="11">
    <location>
        <begin position="21"/>
        <end position="45"/>
    </location>
</feature>
<keyword evidence="5" id="KW-1003">Cell membrane</keyword>
<sequence length="284" mass="29800">MVRLETLRLPRRKLRQPGAWRGLRWLALGLASAAATVVAMLPATWIAERVATQTQGRVLLADASGSLWRGSATLALSAGAGSQTATVLPGRLQWTLAFWPLLAGTARAVVTHTEAMAAPVTITATPGGWTVQSGAMRLPASLLEGIGAPFNTLRPDGLMRADWSTLQGSFSGQKGGGNNAGNGSGNGNGMRGHVTLRIEQVSSAVSRLRPLGSYRAEIDWSGAGGGKLQLSTIAGPLYLEGSGTLGRQARFEGTAHAEPDAETQLTSLLSLLGRRDNNVTRLRF</sequence>
<accession>A0A4P7LQB9</accession>
<gene>
    <name evidence="12" type="ORF">E0W60_26865</name>
</gene>
<dbReference type="EMBL" id="CP038635">
    <property type="protein sequence ID" value="QBY54601.1"/>
    <property type="molecule type" value="Genomic_DNA"/>
</dbReference>
<evidence type="ECO:0000256" key="2">
    <source>
        <dbReference type="ARBA" id="ARBA00007208"/>
    </source>
</evidence>
<evidence type="ECO:0000256" key="11">
    <source>
        <dbReference type="SAM" id="Phobius"/>
    </source>
</evidence>
<evidence type="ECO:0000256" key="1">
    <source>
        <dbReference type="ARBA" id="ARBA00004533"/>
    </source>
</evidence>
<evidence type="ECO:0000256" key="3">
    <source>
        <dbReference type="ARBA" id="ARBA00021563"/>
    </source>
</evidence>
<evidence type="ECO:0000256" key="10">
    <source>
        <dbReference type="ARBA" id="ARBA00030772"/>
    </source>
</evidence>
<dbReference type="GO" id="GO:0015628">
    <property type="term" value="P:protein secretion by the type II secretion system"/>
    <property type="evidence" value="ECO:0007669"/>
    <property type="project" value="InterPro"/>
</dbReference>
<keyword evidence="11" id="KW-1133">Transmembrane helix</keyword>
<dbReference type="Proteomes" id="UP000295294">
    <property type="component" value="Chromosome 2"/>
</dbReference>
<protein>
    <recommendedName>
        <fullName evidence="3">Type II secretion system protein N</fullName>
    </recommendedName>
    <alternativeName>
        <fullName evidence="10">General secretion pathway protein N</fullName>
    </alternativeName>
</protein>
<keyword evidence="6" id="KW-0997">Cell inner membrane</keyword>
<dbReference type="GO" id="GO:0005886">
    <property type="term" value="C:plasma membrane"/>
    <property type="evidence" value="ECO:0007669"/>
    <property type="project" value="UniProtKB-SubCell"/>
</dbReference>
<dbReference type="Pfam" id="PF01203">
    <property type="entry name" value="T2SSN"/>
    <property type="match status" value="1"/>
</dbReference>
<comment type="similarity">
    <text evidence="2">Belongs to the GSP N family.</text>
</comment>
<dbReference type="KEGG" id="cox:E0W60_26865"/>
<evidence type="ECO:0000256" key="6">
    <source>
        <dbReference type="ARBA" id="ARBA00022519"/>
    </source>
</evidence>
<organism evidence="12 13">
    <name type="scientific">Cupriavidus oxalaticus</name>
    <dbReference type="NCBI Taxonomy" id="96344"/>
    <lineage>
        <taxon>Bacteria</taxon>
        <taxon>Pseudomonadati</taxon>
        <taxon>Pseudomonadota</taxon>
        <taxon>Betaproteobacteria</taxon>
        <taxon>Burkholderiales</taxon>
        <taxon>Burkholderiaceae</taxon>
        <taxon>Cupriavidus</taxon>
    </lineage>
</organism>
<keyword evidence="8" id="KW-0653">Protein transport</keyword>
<keyword evidence="9 11" id="KW-0472">Membrane</keyword>
<evidence type="ECO:0000313" key="12">
    <source>
        <dbReference type="EMBL" id="QBY54601.1"/>
    </source>
</evidence>
<evidence type="ECO:0000256" key="7">
    <source>
        <dbReference type="ARBA" id="ARBA00022692"/>
    </source>
</evidence>
<dbReference type="STRING" id="1349762.GCA_001592245_04668"/>
<dbReference type="AlphaFoldDB" id="A0A4P7LQB9"/>
<evidence type="ECO:0000256" key="9">
    <source>
        <dbReference type="ARBA" id="ARBA00023136"/>
    </source>
</evidence>
<proteinExistence type="inferred from homology"/>
<dbReference type="GO" id="GO:0015627">
    <property type="term" value="C:type II protein secretion system complex"/>
    <property type="evidence" value="ECO:0007669"/>
    <property type="project" value="InterPro"/>
</dbReference>
<reference evidence="12 13" key="1">
    <citation type="submission" date="2019-03" db="EMBL/GenBank/DDBJ databases">
        <title>Efficiently degradation of phenoxyalkanoic acid herbicides by Cupriavidus oxalaticus strain X32.</title>
        <authorList>
            <person name="Sheng X."/>
        </authorList>
    </citation>
    <scope>NUCLEOTIDE SEQUENCE [LARGE SCALE GENOMIC DNA]</scope>
    <source>
        <strain evidence="12 13">X32</strain>
    </source>
</reference>
<dbReference type="OrthoDB" id="8772682at2"/>
<evidence type="ECO:0000256" key="4">
    <source>
        <dbReference type="ARBA" id="ARBA00022448"/>
    </source>
</evidence>